<organism evidence="3 4">
    <name type="scientific">Escallonia herrerae</name>
    <dbReference type="NCBI Taxonomy" id="1293975"/>
    <lineage>
        <taxon>Eukaryota</taxon>
        <taxon>Viridiplantae</taxon>
        <taxon>Streptophyta</taxon>
        <taxon>Embryophyta</taxon>
        <taxon>Tracheophyta</taxon>
        <taxon>Spermatophyta</taxon>
        <taxon>Magnoliopsida</taxon>
        <taxon>eudicotyledons</taxon>
        <taxon>Gunneridae</taxon>
        <taxon>Pentapetalae</taxon>
        <taxon>asterids</taxon>
        <taxon>campanulids</taxon>
        <taxon>Escalloniales</taxon>
        <taxon>Escalloniaceae</taxon>
        <taxon>Escallonia</taxon>
    </lineage>
</organism>
<dbReference type="InterPro" id="IPR039146">
    <property type="entry name" value="GPANK1"/>
</dbReference>
<sequence>MGRGLGGGGGGEGEEGLGSSSTSSSATTPIASSNIGFQLLKKHGWTEGTGLGVYQQGRLEPVQAFLKKNKRGLGADKAKNPPQRSGKLENEKRITCLCYIRIDLLQGSHMVCLLYVHIDDYLGQLPAGNKAKKLSKRMKKMQEFEKHLQEKEFEQAFFREFWPDNV</sequence>
<dbReference type="Pfam" id="PF01585">
    <property type="entry name" value="G-patch"/>
    <property type="match status" value="1"/>
</dbReference>
<dbReference type="EMBL" id="JAVXUP010001340">
    <property type="protein sequence ID" value="KAK3012888.1"/>
    <property type="molecule type" value="Genomic_DNA"/>
</dbReference>
<keyword evidence="4" id="KW-1185">Reference proteome</keyword>
<protein>
    <recommendedName>
        <fullName evidence="2">G-patch domain-containing protein</fullName>
    </recommendedName>
</protein>
<reference evidence="3" key="1">
    <citation type="submission" date="2022-12" db="EMBL/GenBank/DDBJ databases">
        <title>Draft genome assemblies for two species of Escallonia (Escalloniales).</title>
        <authorList>
            <person name="Chanderbali A."/>
            <person name="Dervinis C."/>
            <person name="Anghel I."/>
            <person name="Soltis D."/>
            <person name="Soltis P."/>
            <person name="Zapata F."/>
        </authorList>
    </citation>
    <scope>NUCLEOTIDE SEQUENCE</scope>
    <source>
        <strain evidence="3">UCBG64.0493</strain>
        <tissue evidence="3">Leaf</tissue>
    </source>
</reference>
<feature type="domain" description="G-patch" evidence="2">
    <location>
        <begin position="32"/>
        <end position="78"/>
    </location>
</feature>
<dbReference type="AlphaFoldDB" id="A0AA88VSA9"/>
<gene>
    <name evidence="3" type="ORF">RJ639_009705</name>
</gene>
<evidence type="ECO:0000259" key="2">
    <source>
        <dbReference type="PROSITE" id="PS50174"/>
    </source>
</evidence>
<comment type="caution">
    <text evidence="3">The sequence shown here is derived from an EMBL/GenBank/DDBJ whole genome shotgun (WGS) entry which is preliminary data.</text>
</comment>
<dbReference type="GO" id="GO:0003676">
    <property type="term" value="F:nucleic acid binding"/>
    <property type="evidence" value="ECO:0007669"/>
    <property type="project" value="InterPro"/>
</dbReference>
<name>A0AA88VSA9_9ASTE</name>
<dbReference type="PANTHER" id="PTHR20923">
    <property type="entry name" value="BAT4 PROTEIN-RELATED"/>
    <property type="match status" value="1"/>
</dbReference>
<dbReference type="InterPro" id="IPR000467">
    <property type="entry name" value="G_patch_dom"/>
</dbReference>
<feature type="region of interest" description="Disordered" evidence="1">
    <location>
        <begin position="1"/>
        <end position="29"/>
    </location>
</feature>
<dbReference type="SMART" id="SM00443">
    <property type="entry name" value="G_patch"/>
    <property type="match status" value="1"/>
</dbReference>
<dbReference type="PANTHER" id="PTHR20923:SF1">
    <property type="entry name" value="G PATCH DOMAIN AND ANKYRIN REPEAT-CONTAINING PROTEIN 1"/>
    <property type="match status" value="1"/>
</dbReference>
<proteinExistence type="predicted"/>
<evidence type="ECO:0000313" key="4">
    <source>
        <dbReference type="Proteomes" id="UP001188597"/>
    </source>
</evidence>
<evidence type="ECO:0000256" key="1">
    <source>
        <dbReference type="SAM" id="MobiDB-lite"/>
    </source>
</evidence>
<accession>A0AA88VSA9</accession>
<dbReference type="PROSITE" id="PS50174">
    <property type="entry name" value="G_PATCH"/>
    <property type="match status" value="1"/>
</dbReference>
<feature type="compositionally biased region" description="Gly residues" evidence="1">
    <location>
        <begin position="1"/>
        <end position="11"/>
    </location>
</feature>
<evidence type="ECO:0000313" key="3">
    <source>
        <dbReference type="EMBL" id="KAK3012888.1"/>
    </source>
</evidence>
<dbReference type="Proteomes" id="UP001188597">
    <property type="component" value="Unassembled WGS sequence"/>
</dbReference>